<keyword evidence="3 8" id="KW-0812">Transmembrane</keyword>
<dbReference type="SUPFAM" id="SSF158442">
    <property type="entry name" value="DsbB-like"/>
    <property type="match status" value="1"/>
</dbReference>
<feature type="transmembrane region" description="Helical" evidence="8">
    <location>
        <begin position="47"/>
        <end position="64"/>
    </location>
</feature>
<dbReference type="InterPro" id="IPR050183">
    <property type="entry name" value="DsbB"/>
</dbReference>
<dbReference type="OrthoDB" id="3711263at2"/>
<keyword evidence="5 8" id="KW-1133">Transmembrane helix</keyword>
<dbReference type="GO" id="GO:0006457">
    <property type="term" value="P:protein folding"/>
    <property type="evidence" value="ECO:0007669"/>
    <property type="project" value="InterPro"/>
</dbReference>
<keyword evidence="4" id="KW-0249">Electron transport</keyword>
<dbReference type="InterPro" id="IPR023380">
    <property type="entry name" value="DsbB-like_sf"/>
</dbReference>
<evidence type="ECO:0000313" key="10">
    <source>
        <dbReference type="Proteomes" id="UP000236745"/>
    </source>
</evidence>
<dbReference type="PANTHER" id="PTHR36570:SF2">
    <property type="entry name" value="DISULFIDE BOND FORMATION PROTEIN B"/>
    <property type="match status" value="1"/>
</dbReference>
<dbReference type="EMBL" id="FNVQ01000001">
    <property type="protein sequence ID" value="SEF97125.1"/>
    <property type="molecule type" value="Genomic_DNA"/>
</dbReference>
<dbReference type="GO" id="GO:0005886">
    <property type="term" value="C:plasma membrane"/>
    <property type="evidence" value="ECO:0007669"/>
    <property type="project" value="UniProtKB-SubCell"/>
</dbReference>
<dbReference type="AlphaFoldDB" id="A0A1H5WCD4"/>
<evidence type="ECO:0000256" key="7">
    <source>
        <dbReference type="ARBA" id="ARBA00023284"/>
    </source>
</evidence>
<evidence type="ECO:0000313" key="9">
    <source>
        <dbReference type="EMBL" id="SEF97125.1"/>
    </source>
</evidence>
<dbReference type="Gene3D" id="1.20.1550.10">
    <property type="entry name" value="DsbB-like"/>
    <property type="match status" value="1"/>
</dbReference>
<keyword evidence="7" id="KW-0676">Redox-active center</keyword>
<accession>A0A1H5WCD4</accession>
<evidence type="ECO:0000256" key="8">
    <source>
        <dbReference type="SAM" id="Phobius"/>
    </source>
</evidence>
<evidence type="ECO:0000256" key="2">
    <source>
        <dbReference type="ARBA" id="ARBA00022475"/>
    </source>
</evidence>
<feature type="transmembrane region" description="Helical" evidence="8">
    <location>
        <begin position="12"/>
        <end position="35"/>
    </location>
</feature>
<evidence type="ECO:0000256" key="6">
    <source>
        <dbReference type="ARBA" id="ARBA00023136"/>
    </source>
</evidence>
<evidence type="ECO:0000256" key="4">
    <source>
        <dbReference type="ARBA" id="ARBA00022982"/>
    </source>
</evidence>
<dbReference type="InterPro" id="IPR003752">
    <property type="entry name" value="DiS_bond_form_DsbB/BdbC"/>
</dbReference>
<organism evidence="9 10">
    <name type="scientific">Marinobacterium lutimaris</name>
    <dbReference type="NCBI Taxonomy" id="568106"/>
    <lineage>
        <taxon>Bacteria</taxon>
        <taxon>Pseudomonadati</taxon>
        <taxon>Pseudomonadota</taxon>
        <taxon>Gammaproteobacteria</taxon>
        <taxon>Oceanospirillales</taxon>
        <taxon>Oceanospirillaceae</taxon>
        <taxon>Marinobacterium</taxon>
    </lineage>
</organism>
<dbReference type="Pfam" id="PF02600">
    <property type="entry name" value="DsbB"/>
    <property type="match status" value="1"/>
</dbReference>
<name>A0A1H5WCD4_9GAMM</name>
<dbReference type="PANTHER" id="PTHR36570">
    <property type="entry name" value="DISULFIDE BOND FORMATION PROTEIN B"/>
    <property type="match status" value="1"/>
</dbReference>
<feature type="transmembrane region" description="Helical" evidence="8">
    <location>
        <begin position="143"/>
        <end position="163"/>
    </location>
</feature>
<keyword evidence="10" id="KW-1185">Reference proteome</keyword>
<evidence type="ECO:0000256" key="1">
    <source>
        <dbReference type="ARBA" id="ARBA00004651"/>
    </source>
</evidence>
<evidence type="ECO:0000256" key="3">
    <source>
        <dbReference type="ARBA" id="ARBA00022692"/>
    </source>
</evidence>
<gene>
    <name evidence="9" type="ORF">SAMN05444390_101999</name>
</gene>
<evidence type="ECO:0000256" key="5">
    <source>
        <dbReference type="ARBA" id="ARBA00022989"/>
    </source>
</evidence>
<comment type="subcellular location">
    <subcellularLocation>
        <location evidence="1">Cell membrane</location>
        <topology evidence="1">Multi-pass membrane protein</topology>
    </subcellularLocation>
</comment>
<dbReference type="GO" id="GO:0015035">
    <property type="term" value="F:protein-disulfide reductase activity"/>
    <property type="evidence" value="ECO:0007669"/>
    <property type="project" value="InterPro"/>
</dbReference>
<keyword evidence="2" id="KW-1003">Cell membrane</keyword>
<proteinExistence type="predicted"/>
<sequence>MLDFLSATARSRVFWFLVLIACLLLEGTALYYQYVLDYGPCVLCVHIRAWIMGLGIVALLMLIVGGPLAVLGQLASLGLSAGMLYSSWITLGVERGTAGESCTMDPNFPSWLPLHEWSPAMFEPWEPCGYTPMMPFNISMAEALVAISAIWVLVSAVLFLASLRRPKQNKSLFH</sequence>
<dbReference type="Proteomes" id="UP000236745">
    <property type="component" value="Unassembled WGS sequence"/>
</dbReference>
<keyword evidence="6 8" id="KW-0472">Membrane</keyword>
<keyword evidence="4" id="KW-0813">Transport</keyword>
<protein>
    <submittedName>
        <fullName evidence="9">Thiol:disulfide interchange protein DsbB</fullName>
    </submittedName>
</protein>
<reference evidence="9 10" key="1">
    <citation type="submission" date="2016-10" db="EMBL/GenBank/DDBJ databases">
        <authorList>
            <person name="de Groot N.N."/>
        </authorList>
    </citation>
    <scope>NUCLEOTIDE SEQUENCE [LARGE SCALE GENOMIC DNA]</scope>
    <source>
        <strain evidence="9 10">DSM 22012</strain>
    </source>
</reference>
<dbReference type="RefSeq" id="WP_160115445.1">
    <property type="nucleotide sequence ID" value="NZ_FNVQ01000001.1"/>
</dbReference>
<feature type="transmembrane region" description="Helical" evidence="8">
    <location>
        <begin position="71"/>
        <end position="91"/>
    </location>
</feature>